<evidence type="ECO:0000259" key="1">
    <source>
        <dbReference type="Pfam" id="PF09836"/>
    </source>
</evidence>
<evidence type="ECO:0000313" key="3">
    <source>
        <dbReference type="Proteomes" id="UP001227126"/>
    </source>
</evidence>
<feature type="domain" description="Putative DNA-binding" evidence="1">
    <location>
        <begin position="5"/>
        <end position="95"/>
    </location>
</feature>
<name>A0ABT7FDF1_9RHOB</name>
<dbReference type="InterPro" id="IPR018640">
    <property type="entry name" value="DUF2063"/>
</dbReference>
<sequence>MTVSQTRFLTALLDPAAPVPDGLVDASGQPAAARFNVYRNNVVVSLRDAICVGFPIVTRLLGQENMDGIARMFVRAHPPSSPLLMHYGAEFPDFLSGLPQLSHRGFLPDVARLELALRHAYHAADAAGLDPAALADTQSEALLRSRVTLAPGVSVLRSDWPVYDIWRFNTQPDAAKPRHVAQDVLITRPEFDPAPNLLPPGGATWIAALIDGETVGSALDMAQRDCPDFDLTTCLALLLSGNALTSLARKD</sequence>
<protein>
    <submittedName>
        <fullName evidence="2">DNA-binding domain-containing protein</fullName>
    </submittedName>
</protein>
<keyword evidence="3" id="KW-1185">Reference proteome</keyword>
<gene>
    <name evidence="2" type="ORF">QO034_08520</name>
</gene>
<dbReference type="RefSeq" id="WP_284485085.1">
    <property type="nucleotide sequence ID" value="NZ_JASNJE010000007.1"/>
</dbReference>
<dbReference type="EMBL" id="JASNJE010000007">
    <property type="protein sequence ID" value="MDK3073149.1"/>
    <property type="molecule type" value="Genomic_DNA"/>
</dbReference>
<dbReference type="Proteomes" id="UP001227126">
    <property type="component" value="Unassembled WGS sequence"/>
</dbReference>
<dbReference type="Gene3D" id="1.10.150.690">
    <property type="entry name" value="DUF2063"/>
    <property type="match status" value="1"/>
</dbReference>
<dbReference type="GO" id="GO:0003677">
    <property type="term" value="F:DNA binding"/>
    <property type="evidence" value="ECO:0007669"/>
    <property type="project" value="UniProtKB-KW"/>
</dbReference>
<keyword evidence="2" id="KW-0238">DNA-binding</keyword>
<dbReference type="InterPro" id="IPR044922">
    <property type="entry name" value="DUF2063_N_sf"/>
</dbReference>
<accession>A0ABT7FDF1</accession>
<organism evidence="2 3">
    <name type="scientific">Sedimentitalea xiamensis</name>
    <dbReference type="NCBI Taxonomy" id="3050037"/>
    <lineage>
        <taxon>Bacteria</taxon>
        <taxon>Pseudomonadati</taxon>
        <taxon>Pseudomonadota</taxon>
        <taxon>Alphaproteobacteria</taxon>
        <taxon>Rhodobacterales</taxon>
        <taxon>Paracoccaceae</taxon>
        <taxon>Sedimentitalea</taxon>
    </lineage>
</organism>
<reference evidence="2 3" key="1">
    <citation type="submission" date="2023-05" db="EMBL/GenBank/DDBJ databases">
        <title>Sedimentitalea sp. nov. JM2-8.</title>
        <authorList>
            <person name="Huang J."/>
        </authorList>
    </citation>
    <scope>NUCLEOTIDE SEQUENCE [LARGE SCALE GENOMIC DNA]</scope>
    <source>
        <strain evidence="2 3">JM2-8</strain>
    </source>
</reference>
<evidence type="ECO:0000313" key="2">
    <source>
        <dbReference type="EMBL" id="MDK3073149.1"/>
    </source>
</evidence>
<comment type="caution">
    <text evidence="2">The sequence shown here is derived from an EMBL/GenBank/DDBJ whole genome shotgun (WGS) entry which is preliminary data.</text>
</comment>
<proteinExistence type="predicted"/>
<dbReference type="Pfam" id="PF09836">
    <property type="entry name" value="DUF2063"/>
    <property type="match status" value="1"/>
</dbReference>